<gene>
    <name evidence="2" type="ORF">METZ01_LOCUS97910</name>
</gene>
<dbReference type="PANTHER" id="PTHR30093:SF2">
    <property type="entry name" value="TYPE II SECRETION SYSTEM PROTEIN H"/>
    <property type="match status" value="1"/>
</dbReference>
<evidence type="ECO:0008006" key="3">
    <source>
        <dbReference type="Google" id="ProtNLM"/>
    </source>
</evidence>
<feature type="region of interest" description="Disordered" evidence="1">
    <location>
        <begin position="128"/>
        <end position="148"/>
    </location>
</feature>
<proteinExistence type="predicted"/>
<organism evidence="2">
    <name type="scientific">marine metagenome</name>
    <dbReference type="NCBI Taxonomy" id="408172"/>
    <lineage>
        <taxon>unclassified sequences</taxon>
        <taxon>metagenomes</taxon>
        <taxon>ecological metagenomes</taxon>
    </lineage>
</organism>
<dbReference type="SUPFAM" id="SSF54523">
    <property type="entry name" value="Pili subunits"/>
    <property type="match status" value="1"/>
</dbReference>
<name>A0A381VXN6_9ZZZZ</name>
<sequence>MLVVIAIIAILAALLLPALAKAKSQAVSTQCKNNLKQMGLATALYVMDNDDKLPFAWAIRHDANINNFQNLLVSYVLRNKFRAGNTTENSDFAKNVFRCPTRIKERHIGGNPWKISYGMNQYNNLGFPSNPRYPTPPGQPPHPETAKL</sequence>
<dbReference type="AlphaFoldDB" id="A0A381VXN6"/>
<feature type="non-terminal residue" evidence="2">
    <location>
        <position position="148"/>
    </location>
</feature>
<evidence type="ECO:0000256" key="1">
    <source>
        <dbReference type="SAM" id="MobiDB-lite"/>
    </source>
</evidence>
<feature type="compositionally biased region" description="Pro residues" evidence="1">
    <location>
        <begin position="131"/>
        <end position="148"/>
    </location>
</feature>
<protein>
    <recommendedName>
        <fullName evidence="3">Type II secretion system protein GspG C-terminal domain-containing protein</fullName>
    </recommendedName>
</protein>
<reference evidence="2" key="1">
    <citation type="submission" date="2018-05" db="EMBL/GenBank/DDBJ databases">
        <authorList>
            <person name="Lanie J.A."/>
            <person name="Ng W.-L."/>
            <person name="Kazmierczak K.M."/>
            <person name="Andrzejewski T.M."/>
            <person name="Davidsen T.M."/>
            <person name="Wayne K.J."/>
            <person name="Tettelin H."/>
            <person name="Glass J.I."/>
            <person name="Rusch D."/>
            <person name="Podicherti R."/>
            <person name="Tsui H.-C.T."/>
            <person name="Winkler M.E."/>
        </authorList>
    </citation>
    <scope>NUCLEOTIDE SEQUENCE</scope>
</reference>
<dbReference type="Gene3D" id="3.30.700.10">
    <property type="entry name" value="Glycoprotein, Type 4 Pilin"/>
    <property type="match status" value="1"/>
</dbReference>
<dbReference type="InterPro" id="IPR045584">
    <property type="entry name" value="Pilin-like"/>
</dbReference>
<evidence type="ECO:0000313" key="2">
    <source>
        <dbReference type="EMBL" id="SVA45056.1"/>
    </source>
</evidence>
<dbReference type="EMBL" id="UINC01010098">
    <property type="protein sequence ID" value="SVA45056.1"/>
    <property type="molecule type" value="Genomic_DNA"/>
</dbReference>
<dbReference type="PANTHER" id="PTHR30093">
    <property type="entry name" value="GENERAL SECRETION PATHWAY PROTEIN G"/>
    <property type="match status" value="1"/>
</dbReference>
<accession>A0A381VXN6</accession>